<evidence type="ECO:0000259" key="12">
    <source>
        <dbReference type="Pfam" id="PF01514"/>
    </source>
</evidence>
<feature type="domain" description="Flagellar M-ring C-terminal" evidence="13">
    <location>
        <begin position="246"/>
        <end position="407"/>
    </location>
</feature>
<keyword evidence="5 11" id="KW-0812">Transmembrane</keyword>
<feature type="transmembrane region" description="Helical" evidence="11">
    <location>
        <begin position="16"/>
        <end position="35"/>
    </location>
</feature>
<keyword evidence="14" id="KW-0282">Flagellum</keyword>
<feature type="transmembrane region" description="Helical" evidence="11">
    <location>
        <begin position="436"/>
        <end position="454"/>
    </location>
</feature>
<accession>A0A286H0Z2</accession>
<protein>
    <recommendedName>
        <fullName evidence="9">Flagellar M-ring protein</fullName>
    </recommendedName>
</protein>
<organism evidence="14 15">
    <name type="scientific">Caenispirillum bisanense</name>
    <dbReference type="NCBI Taxonomy" id="414052"/>
    <lineage>
        <taxon>Bacteria</taxon>
        <taxon>Pseudomonadati</taxon>
        <taxon>Pseudomonadota</taxon>
        <taxon>Alphaproteobacteria</taxon>
        <taxon>Rhodospirillales</taxon>
        <taxon>Novispirillaceae</taxon>
        <taxon>Caenispirillum</taxon>
    </lineage>
</organism>
<evidence type="ECO:0000259" key="13">
    <source>
        <dbReference type="Pfam" id="PF08345"/>
    </source>
</evidence>
<evidence type="ECO:0000256" key="2">
    <source>
        <dbReference type="ARBA" id="ARBA00004651"/>
    </source>
</evidence>
<proteinExistence type="inferred from homology"/>
<keyword evidence="14" id="KW-0969">Cilium</keyword>
<evidence type="ECO:0000256" key="10">
    <source>
        <dbReference type="SAM" id="MobiDB-lite"/>
    </source>
</evidence>
<dbReference type="GO" id="GO:0003774">
    <property type="term" value="F:cytoskeletal motor activity"/>
    <property type="evidence" value="ECO:0007669"/>
    <property type="project" value="InterPro"/>
</dbReference>
<dbReference type="PANTHER" id="PTHR30046:SF0">
    <property type="entry name" value="FLAGELLAR M-RING PROTEIN"/>
    <property type="match status" value="1"/>
</dbReference>
<keyword evidence="8 9" id="KW-0975">Bacterial flagellum</keyword>
<dbReference type="GO" id="GO:0005886">
    <property type="term" value="C:plasma membrane"/>
    <property type="evidence" value="ECO:0007669"/>
    <property type="project" value="UniProtKB-SubCell"/>
</dbReference>
<dbReference type="NCBIfam" id="TIGR00206">
    <property type="entry name" value="fliF"/>
    <property type="match status" value="1"/>
</dbReference>
<dbReference type="PANTHER" id="PTHR30046">
    <property type="entry name" value="FLAGELLAR M-RING PROTEIN"/>
    <property type="match status" value="1"/>
</dbReference>
<dbReference type="InterPro" id="IPR013556">
    <property type="entry name" value="Flag_M-ring_C"/>
</dbReference>
<dbReference type="Gene3D" id="3.30.300.30">
    <property type="match status" value="1"/>
</dbReference>
<evidence type="ECO:0000256" key="11">
    <source>
        <dbReference type="SAM" id="Phobius"/>
    </source>
</evidence>
<feature type="compositionally biased region" description="Polar residues" evidence="10">
    <location>
        <begin position="296"/>
        <end position="308"/>
    </location>
</feature>
<keyword evidence="15" id="KW-1185">Reference proteome</keyword>
<evidence type="ECO:0000256" key="5">
    <source>
        <dbReference type="ARBA" id="ARBA00022692"/>
    </source>
</evidence>
<evidence type="ECO:0000313" key="14">
    <source>
        <dbReference type="EMBL" id="SOE01460.1"/>
    </source>
</evidence>
<gene>
    <name evidence="14" type="ORF">SAMN05421508_11850</name>
</gene>
<feature type="compositionally biased region" description="Basic and acidic residues" evidence="10">
    <location>
        <begin position="285"/>
        <end position="295"/>
    </location>
</feature>
<feature type="domain" description="Flagellar M-ring N-terminal" evidence="12">
    <location>
        <begin position="39"/>
        <end position="212"/>
    </location>
</feature>
<dbReference type="Pfam" id="PF08345">
    <property type="entry name" value="YscJ_FliF_C"/>
    <property type="match status" value="1"/>
</dbReference>
<dbReference type="PRINTS" id="PR01009">
    <property type="entry name" value="FLGMRINGFLIF"/>
</dbReference>
<sequence>MNAFVQQLKNLGPMRLAAMAGVGVGLLAFIIYFATRFSSTPMELLYGNLEPADSKRIVEQLEAQNIPFELREGGTAIYVAGDQVLRQRLAVAELATAGGSSVGYEVFDNMDSLGATNFMQNVNLVRALEGELARTITAIDTVKAARVHLVMPKRELFSRETQEPSASIYIKMKSGRLEQAQVNAIQHMVAAAVPQLKPSRISIVDENGALLSRNFENDSDMIAFTREEMRLKTEERLRANIEQLIEQTVGPGKVRAEVRADMNFDRTVTQQEVYDPESVVPRSTVTREENLRTSENDPGNVTVQNNLPDANLNAGGPTATSEETRTEETVNNEISRKTVNSVSEGGSIDRLSIAVLIDGTYTLDGEGNRVYEPRTEDQMDKLATLVRSAVGFDANRGDQVEVVNMRFATMDDLLPTDEWTFMGFTKEEIMKMAEGLGIAIVAILVILLVVRPLITRAFESAAPDEAKLLSADAAAGIPQLTGPGSMPVPIDEEIEADELIDIDKVEGRVRASSLRKIGEIVDKHPEEALSIIRNWLYQEA</sequence>
<dbReference type="InterPro" id="IPR006182">
    <property type="entry name" value="FliF_N_dom"/>
</dbReference>
<evidence type="ECO:0000256" key="8">
    <source>
        <dbReference type="ARBA" id="ARBA00023143"/>
    </source>
</evidence>
<reference evidence="14 15" key="1">
    <citation type="submission" date="2017-09" db="EMBL/GenBank/DDBJ databases">
        <authorList>
            <person name="Ehlers B."/>
            <person name="Leendertz F.H."/>
        </authorList>
    </citation>
    <scope>NUCLEOTIDE SEQUENCE [LARGE SCALE GENOMIC DNA]</scope>
    <source>
        <strain evidence="14 15">USBA 140</strain>
    </source>
</reference>
<dbReference type="PIRSF" id="PIRSF004862">
    <property type="entry name" value="FliF"/>
    <property type="match status" value="1"/>
</dbReference>
<evidence type="ECO:0000313" key="15">
    <source>
        <dbReference type="Proteomes" id="UP000219621"/>
    </source>
</evidence>
<keyword evidence="4" id="KW-1003">Cell membrane</keyword>
<dbReference type="RefSeq" id="WP_097281650.1">
    <property type="nucleotide sequence ID" value="NZ_OCNJ01000018.1"/>
</dbReference>
<keyword evidence="7 11" id="KW-0472">Membrane</keyword>
<evidence type="ECO:0000256" key="1">
    <source>
        <dbReference type="ARBA" id="ARBA00004117"/>
    </source>
</evidence>
<feature type="region of interest" description="Disordered" evidence="10">
    <location>
        <begin position="284"/>
        <end position="325"/>
    </location>
</feature>
<dbReference type="InterPro" id="IPR043427">
    <property type="entry name" value="YscJ/FliF"/>
</dbReference>
<evidence type="ECO:0000256" key="3">
    <source>
        <dbReference type="ARBA" id="ARBA00007971"/>
    </source>
</evidence>
<dbReference type="GO" id="GO:0071973">
    <property type="term" value="P:bacterial-type flagellum-dependent cell motility"/>
    <property type="evidence" value="ECO:0007669"/>
    <property type="project" value="InterPro"/>
</dbReference>
<dbReference type="Proteomes" id="UP000219621">
    <property type="component" value="Unassembled WGS sequence"/>
</dbReference>
<evidence type="ECO:0000256" key="4">
    <source>
        <dbReference type="ARBA" id="ARBA00022475"/>
    </source>
</evidence>
<comment type="function">
    <text evidence="9">The M ring may be actively involved in energy transduction.</text>
</comment>
<dbReference type="InterPro" id="IPR000067">
    <property type="entry name" value="FlgMring_FliF"/>
</dbReference>
<dbReference type="InterPro" id="IPR045851">
    <property type="entry name" value="AMP-bd_C_sf"/>
</dbReference>
<keyword evidence="14" id="KW-0966">Cell projection</keyword>
<evidence type="ECO:0000256" key="9">
    <source>
        <dbReference type="PIRNR" id="PIRNR004862"/>
    </source>
</evidence>
<name>A0A286H0Z2_9PROT</name>
<dbReference type="Pfam" id="PF01514">
    <property type="entry name" value="YscJ_FliF"/>
    <property type="match status" value="1"/>
</dbReference>
<comment type="subcellular location">
    <subcellularLocation>
        <location evidence="1 9">Bacterial flagellum basal body</location>
    </subcellularLocation>
    <subcellularLocation>
        <location evidence="2">Cell membrane</location>
        <topology evidence="2">Multi-pass membrane protein</topology>
    </subcellularLocation>
</comment>
<dbReference type="AlphaFoldDB" id="A0A286H0Z2"/>
<dbReference type="GO" id="GO:0009431">
    <property type="term" value="C:bacterial-type flagellum basal body, MS ring"/>
    <property type="evidence" value="ECO:0007669"/>
    <property type="project" value="InterPro"/>
</dbReference>
<comment type="similarity">
    <text evidence="3 9">Belongs to the FliF family.</text>
</comment>
<evidence type="ECO:0000256" key="6">
    <source>
        <dbReference type="ARBA" id="ARBA00022989"/>
    </source>
</evidence>
<dbReference type="OrthoDB" id="9807026at2"/>
<dbReference type="EMBL" id="OCNJ01000018">
    <property type="protein sequence ID" value="SOE01460.1"/>
    <property type="molecule type" value="Genomic_DNA"/>
</dbReference>
<keyword evidence="6 11" id="KW-1133">Transmembrane helix</keyword>
<evidence type="ECO:0000256" key="7">
    <source>
        <dbReference type="ARBA" id="ARBA00023136"/>
    </source>
</evidence>